<protein>
    <recommendedName>
        <fullName evidence="3">HK97 gp10 family phage protein</fullName>
    </recommendedName>
</protein>
<evidence type="ECO:0000313" key="1">
    <source>
        <dbReference type="EMBL" id="GHD59500.1"/>
    </source>
</evidence>
<dbReference type="NCBIfam" id="TIGR01725">
    <property type="entry name" value="phge_HK97_gp10"/>
    <property type="match status" value="1"/>
</dbReference>
<gene>
    <name evidence="1" type="ORF">GCM10007350_11070</name>
</gene>
<proteinExistence type="predicted"/>
<organism evidence="1 2">
    <name type="scientific">Jeongeupia chitinilytica</name>
    <dbReference type="NCBI Taxonomy" id="1041641"/>
    <lineage>
        <taxon>Bacteria</taxon>
        <taxon>Pseudomonadati</taxon>
        <taxon>Pseudomonadota</taxon>
        <taxon>Betaproteobacteria</taxon>
        <taxon>Neisseriales</taxon>
        <taxon>Chitinibacteraceae</taxon>
        <taxon>Jeongeupia</taxon>
    </lineage>
</organism>
<sequence length="149" mass="17031">MNKIQGLDSLSRKLRLLPKQVQNKQVKRSLSAGARELITAIKAAAPEDTGLMKTQIVQFRVPQQNKVQVGVSSRLKKLKSERTRQKADARNKYRPVNYGAYYWRFVEFGTSKMPAKPFIRPTFDARKTGIAKRIIVELEKGIEMEANKL</sequence>
<dbReference type="Proteomes" id="UP000604737">
    <property type="component" value="Unassembled WGS sequence"/>
</dbReference>
<keyword evidence="2" id="KW-1185">Reference proteome</keyword>
<evidence type="ECO:0008006" key="3">
    <source>
        <dbReference type="Google" id="ProtNLM"/>
    </source>
</evidence>
<name>A0ABQ3GYA1_9NEIS</name>
<evidence type="ECO:0000313" key="2">
    <source>
        <dbReference type="Proteomes" id="UP000604737"/>
    </source>
</evidence>
<dbReference type="EMBL" id="BMYO01000002">
    <property type="protein sequence ID" value="GHD59500.1"/>
    <property type="molecule type" value="Genomic_DNA"/>
</dbReference>
<dbReference type="RefSeq" id="WP_189459157.1">
    <property type="nucleotide sequence ID" value="NZ_BMYO01000002.1"/>
</dbReference>
<accession>A0ABQ3GYA1</accession>
<dbReference type="Pfam" id="PF04883">
    <property type="entry name" value="HK97-gp10_like"/>
    <property type="match status" value="1"/>
</dbReference>
<reference evidence="2" key="1">
    <citation type="journal article" date="2019" name="Int. J. Syst. Evol. Microbiol.">
        <title>The Global Catalogue of Microorganisms (GCM) 10K type strain sequencing project: providing services to taxonomists for standard genome sequencing and annotation.</title>
        <authorList>
            <consortium name="The Broad Institute Genomics Platform"/>
            <consortium name="The Broad Institute Genome Sequencing Center for Infectious Disease"/>
            <person name="Wu L."/>
            <person name="Ma J."/>
        </authorList>
    </citation>
    <scope>NUCLEOTIDE SEQUENCE [LARGE SCALE GENOMIC DNA]</scope>
    <source>
        <strain evidence="2">KCTC 23701</strain>
    </source>
</reference>
<dbReference type="InterPro" id="IPR010064">
    <property type="entry name" value="HK97-gp10_tail"/>
</dbReference>
<comment type="caution">
    <text evidence="1">The sequence shown here is derived from an EMBL/GenBank/DDBJ whole genome shotgun (WGS) entry which is preliminary data.</text>
</comment>